<feature type="binding site" evidence="4">
    <location>
        <position position="89"/>
    </location>
    <ligand>
        <name>molybdate</name>
        <dbReference type="ChEBI" id="CHEBI:36264"/>
    </ligand>
</feature>
<dbReference type="NCBIfam" id="TIGR01256">
    <property type="entry name" value="modA"/>
    <property type="match status" value="1"/>
</dbReference>
<dbReference type="CDD" id="cd13538">
    <property type="entry name" value="PBP2_ModA_like_1"/>
    <property type="match status" value="1"/>
</dbReference>
<comment type="similarity">
    <text evidence="1">Belongs to the bacterial solute-binding protein ModA family.</text>
</comment>
<dbReference type="PIRSF" id="PIRSF004846">
    <property type="entry name" value="ModA"/>
    <property type="match status" value="1"/>
</dbReference>
<dbReference type="AlphaFoldDB" id="A0A561W1V0"/>
<dbReference type="Proteomes" id="UP000317685">
    <property type="component" value="Unassembled WGS sequence"/>
</dbReference>
<dbReference type="Pfam" id="PF13531">
    <property type="entry name" value="SBP_bac_11"/>
    <property type="match status" value="1"/>
</dbReference>
<dbReference type="PANTHER" id="PTHR30632:SF0">
    <property type="entry name" value="SULFATE-BINDING PROTEIN"/>
    <property type="match status" value="1"/>
</dbReference>
<reference evidence="6 7" key="1">
    <citation type="submission" date="2019-06" db="EMBL/GenBank/DDBJ databases">
        <title>Sequencing the genomes of 1000 actinobacteria strains.</title>
        <authorList>
            <person name="Klenk H.-P."/>
        </authorList>
    </citation>
    <scope>NUCLEOTIDE SEQUENCE [LARGE SCALE GENOMIC DNA]</scope>
    <source>
        <strain evidence="6 7">DSM 45885</strain>
    </source>
</reference>
<keyword evidence="2 4" id="KW-0479">Metal-binding</keyword>
<evidence type="ECO:0000256" key="3">
    <source>
        <dbReference type="ARBA" id="ARBA00022729"/>
    </source>
</evidence>
<feature type="binding site" evidence="4">
    <location>
        <position position="192"/>
    </location>
    <ligand>
        <name>molybdate</name>
        <dbReference type="ChEBI" id="CHEBI:36264"/>
    </ligand>
</feature>
<dbReference type="PANTHER" id="PTHR30632">
    <property type="entry name" value="MOLYBDATE-BINDING PERIPLASMIC PROTEIN"/>
    <property type="match status" value="1"/>
</dbReference>
<keyword evidence="7" id="KW-1185">Reference proteome</keyword>
<evidence type="ECO:0000256" key="4">
    <source>
        <dbReference type="PIRSR" id="PIRSR004846-1"/>
    </source>
</evidence>
<dbReference type="InterPro" id="IPR005950">
    <property type="entry name" value="ModA"/>
</dbReference>
<sequence>MNARKAPRMNAQKGWRRAMRRVAAVLVALAVSGCGADGGRASGGAADGRGVGAVTVFAAASLTESFTRIGKDFEAANPGSSVTLNVAGSSALANQINQGAPADVFASAAPANMSTVSEAGNADGTPSIFARNQLVIAVPRGNPEGVKGLADLGKPGVKVALCATQVPCGAAARTALDSAGITLTPATLERDVKGALAKVKLGEVDAALVYRTDALAASADVTGVEFPESARAVNDYLIVALKDAPNPTAARAFVAYVRSASAQAVLVEAGFQAP</sequence>
<feature type="binding site" evidence="4">
    <location>
        <position position="210"/>
    </location>
    <ligand>
        <name>molybdate</name>
        <dbReference type="ChEBI" id="CHEBI:36264"/>
    </ligand>
</feature>
<evidence type="ECO:0000313" key="7">
    <source>
        <dbReference type="Proteomes" id="UP000317685"/>
    </source>
</evidence>
<protein>
    <submittedName>
        <fullName evidence="6">Molybdate transport system substrate-binding protein</fullName>
    </submittedName>
</protein>
<name>A0A561W1V0_9ACTN</name>
<dbReference type="Gene3D" id="3.40.190.10">
    <property type="entry name" value="Periplasmic binding protein-like II"/>
    <property type="match status" value="2"/>
</dbReference>
<dbReference type="GO" id="GO:0030973">
    <property type="term" value="F:molybdate ion binding"/>
    <property type="evidence" value="ECO:0007669"/>
    <property type="project" value="TreeGrafter"/>
</dbReference>
<dbReference type="GO" id="GO:0046872">
    <property type="term" value="F:metal ion binding"/>
    <property type="evidence" value="ECO:0007669"/>
    <property type="project" value="UniProtKB-KW"/>
</dbReference>
<evidence type="ECO:0000256" key="5">
    <source>
        <dbReference type="SAM" id="SignalP"/>
    </source>
</evidence>
<dbReference type="EMBL" id="VIWZ01000001">
    <property type="protein sequence ID" value="TWG17850.1"/>
    <property type="molecule type" value="Genomic_DNA"/>
</dbReference>
<feature type="chain" id="PRO_5038647312" evidence="5">
    <location>
        <begin position="37"/>
        <end position="274"/>
    </location>
</feature>
<dbReference type="GO" id="GO:0015689">
    <property type="term" value="P:molybdate ion transport"/>
    <property type="evidence" value="ECO:0007669"/>
    <property type="project" value="InterPro"/>
</dbReference>
<keyword evidence="3 5" id="KW-0732">Signal</keyword>
<comment type="caution">
    <text evidence="6">The sequence shown here is derived from an EMBL/GenBank/DDBJ whole genome shotgun (WGS) entry which is preliminary data.</text>
</comment>
<evidence type="ECO:0000313" key="6">
    <source>
        <dbReference type="EMBL" id="TWG17850.1"/>
    </source>
</evidence>
<gene>
    <name evidence="6" type="ORF">FHU34_113192</name>
</gene>
<evidence type="ECO:0000256" key="1">
    <source>
        <dbReference type="ARBA" id="ARBA00009175"/>
    </source>
</evidence>
<dbReference type="PROSITE" id="PS51257">
    <property type="entry name" value="PROKAR_LIPOPROTEIN"/>
    <property type="match status" value="1"/>
</dbReference>
<proteinExistence type="inferred from homology"/>
<organism evidence="6 7">
    <name type="scientific">Micromonospora taraxaci</name>
    <dbReference type="NCBI Taxonomy" id="1316803"/>
    <lineage>
        <taxon>Bacteria</taxon>
        <taxon>Bacillati</taxon>
        <taxon>Actinomycetota</taxon>
        <taxon>Actinomycetes</taxon>
        <taxon>Micromonosporales</taxon>
        <taxon>Micromonosporaceae</taxon>
        <taxon>Micromonospora</taxon>
    </lineage>
</organism>
<feature type="signal peptide" evidence="5">
    <location>
        <begin position="1"/>
        <end position="36"/>
    </location>
</feature>
<accession>A0A561W1V0</accession>
<feature type="binding site" evidence="4">
    <location>
        <position position="61"/>
    </location>
    <ligand>
        <name>molybdate</name>
        <dbReference type="ChEBI" id="CHEBI:36264"/>
    </ligand>
</feature>
<dbReference type="SUPFAM" id="SSF53850">
    <property type="entry name" value="Periplasmic binding protein-like II"/>
    <property type="match status" value="1"/>
</dbReference>
<evidence type="ECO:0000256" key="2">
    <source>
        <dbReference type="ARBA" id="ARBA00022723"/>
    </source>
</evidence>
<keyword evidence="4" id="KW-0500">Molybdenum</keyword>
<dbReference type="InterPro" id="IPR050682">
    <property type="entry name" value="ModA/WtpA"/>
</dbReference>